<dbReference type="EMBL" id="BRYA01000019">
    <property type="protein sequence ID" value="GMI32526.1"/>
    <property type="molecule type" value="Genomic_DNA"/>
</dbReference>
<keyword evidence="1" id="KW-1133">Transmembrane helix</keyword>
<feature type="transmembrane region" description="Helical" evidence="1">
    <location>
        <begin position="12"/>
        <end position="30"/>
    </location>
</feature>
<dbReference type="GO" id="GO:0035091">
    <property type="term" value="F:phosphatidylinositol binding"/>
    <property type="evidence" value="ECO:0007669"/>
    <property type="project" value="InterPro"/>
</dbReference>
<reference evidence="4" key="1">
    <citation type="journal article" date="2023" name="Commun. Biol.">
        <title>Genome analysis of Parmales, the sister group of diatoms, reveals the evolutionary specialization of diatoms from phago-mixotrophs to photoautotrophs.</title>
        <authorList>
            <person name="Ban H."/>
            <person name="Sato S."/>
            <person name="Yoshikawa S."/>
            <person name="Yamada K."/>
            <person name="Nakamura Y."/>
            <person name="Ichinomiya M."/>
            <person name="Sato N."/>
            <person name="Blanc-Mathieu R."/>
            <person name="Endo H."/>
            <person name="Kuwata A."/>
            <person name="Ogata H."/>
        </authorList>
    </citation>
    <scope>NUCLEOTIDE SEQUENCE [LARGE SCALE GENOMIC DNA]</scope>
</reference>
<evidence type="ECO:0000313" key="4">
    <source>
        <dbReference type="Proteomes" id="UP001165065"/>
    </source>
</evidence>
<organism evidence="3 4">
    <name type="scientific">Triparma columacea</name>
    <dbReference type="NCBI Taxonomy" id="722753"/>
    <lineage>
        <taxon>Eukaryota</taxon>
        <taxon>Sar</taxon>
        <taxon>Stramenopiles</taxon>
        <taxon>Ochrophyta</taxon>
        <taxon>Bolidophyceae</taxon>
        <taxon>Parmales</taxon>
        <taxon>Triparmaceae</taxon>
        <taxon>Triparma</taxon>
    </lineage>
</organism>
<dbReference type="SUPFAM" id="SSF64268">
    <property type="entry name" value="PX domain"/>
    <property type="match status" value="1"/>
</dbReference>
<sequence length="305" mass="32797">MPRHHHHHRGPPLGGFVAGAVVGGLAATAMRPPRQQVTVVNAGGPGYYPQGYYAPPPPPVVVVGGGRRYGTQRTVVVNQQQYVPPPPEEPFEITGLSVVGVEERGRGIWYYRILVSTADCNWEIWRRYNQFDELRQSVEKYTSVFANFPSKQGLFSSLVGAKLNDQELLVRQQGFDRWLREVLGKAMSSPRQRMRDVLKVFLEWRSRRLIMQGTAAAGVGGAGVAGSSGMMAPANINGAAGSGGVAEVARVAGVVEAPVYAGEAEVVAQVPETSAPPPPFNPNVHNNVDKDGNAAPVFVPTADPI</sequence>
<comment type="caution">
    <text evidence="3">The sequence shown here is derived from an EMBL/GenBank/DDBJ whole genome shotgun (WGS) entry which is preliminary data.</text>
</comment>
<dbReference type="CDD" id="cd06093">
    <property type="entry name" value="PX_domain"/>
    <property type="match status" value="1"/>
</dbReference>
<dbReference type="AlphaFoldDB" id="A0A9W7G3Y7"/>
<gene>
    <name evidence="3" type="ORF">TrCOL_g1195</name>
</gene>
<keyword evidence="1" id="KW-0812">Transmembrane</keyword>
<name>A0A9W7G3Y7_9STRA</name>
<evidence type="ECO:0000259" key="2">
    <source>
        <dbReference type="PROSITE" id="PS50195"/>
    </source>
</evidence>
<dbReference type="Gene3D" id="3.30.1520.10">
    <property type="entry name" value="Phox-like domain"/>
    <property type="match status" value="1"/>
</dbReference>
<proteinExistence type="predicted"/>
<keyword evidence="4" id="KW-1185">Reference proteome</keyword>
<evidence type="ECO:0000256" key="1">
    <source>
        <dbReference type="SAM" id="Phobius"/>
    </source>
</evidence>
<dbReference type="InterPro" id="IPR036871">
    <property type="entry name" value="PX_dom_sf"/>
</dbReference>
<protein>
    <recommendedName>
        <fullName evidence="2">PX domain-containing protein</fullName>
    </recommendedName>
</protein>
<keyword evidence="1" id="KW-0472">Membrane</keyword>
<dbReference type="InterPro" id="IPR001683">
    <property type="entry name" value="PX_dom"/>
</dbReference>
<dbReference type="Pfam" id="PF00787">
    <property type="entry name" value="PX"/>
    <property type="match status" value="1"/>
</dbReference>
<dbReference type="PROSITE" id="PS50195">
    <property type="entry name" value="PX"/>
    <property type="match status" value="1"/>
</dbReference>
<evidence type="ECO:0000313" key="3">
    <source>
        <dbReference type="EMBL" id="GMI32526.1"/>
    </source>
</evidence>
<dbReference type="Proteomes" id="UP001165065">
    <property type="component" value="Unassembled WGS sequence"/>
</dbReference>
<accession>A0A9W7G3Y7</accession>
<dbReference type="OrthoDB" id="10254720at2759"/>
<feature type="domain" description="PX" evidence="2">
    <location>
        <begin position="89"/>
        <end position="208"/>
    </location>
</feature>